<dbReference type="AlphaFoldDB" id="A0AA39Z3V9"/>
<protein>
    <submittedName>
        <fullName evidence="2">Uncharacterized protein</fullName>
    </submittedName>
</protein>
<name>A0AA39Z3V9_9PEZI</name>
<reference evidence="2" key="1">
    <citation type="submission" date="2023-06" db="EMBL/GenBank/DDBJ databases">
        <title>Multi-omics analyses reveal the molecular pathogenesis toolkit of Lasiodiplodia hormozganensis, a cross-kingdom pathogen.</title>
        <authorList>
            <person name="Felix C."/>
            <person name="Meneses R."/>
            <person name="Goncalves M.F.M."/>
            <person name="Tilleman L."/>
            <person name="Duarte A.S."/>
            <person name="Jorrin-Novo J.V."/>
            <person name="Van De Peer Y."/>
            <person name="Deforce D."/>
            <person name="Van Nieuwerburgh F."/>
            <person name="Esteves A.C."/>
            <person name="Alves A."/>
        </authorList>
    </citation>
    <scope>NUCLEOTIDE SEQUENCE</scope>
    <source>
        <strain evidence="2">CBS 339.90</strain>
    </source>
</reference>
<evidence type="ECO:0000313" key="3">
    <source>
        <dbReference type="Proteomes" id="UP001175001"/>
    </source>
</evidence>
<organism evidence="2 3">
    <name type="scientific">Lasiodiplodia hormozganensis</name>
    <dbReference type="NCBI Taxonomy" id="869390"/>
    <lineage>
        <taxon>Eukaryota</taxon>
        <taxon>Fungi</taxon>
        <taxon>Dikarya</taxon>
        <taxon>Ascomycota</taxon>
        <taxon>Pezizomycotina</taxon>
        <taxon>Dothideomycetes</taxon>
        <taxon>Dothideomycetes incertae sedis</taxon>
        <taxon>Botryosphaeriales</taxon>
        <taxon>Botryosphaeriaceae</taxon>
        <taxon>Lasiodiplodia</taxon>
    </lineage>
</organism>
<keyword evidence="3" id="KW-1185">Reference proteome</keyword>
<feature type="region of interest" description="Disordered" evidence="1">
    <location>
        <begin position="1"/>
        <end position="33"/>
    </location>
</feature>
<proteinExistence type="predicted"/>
<accession>A0AA39Z3V9</accession>
<evidence type="ECO:0000256" key="1">
    <source>
        <dbReference type="SAM" id="MobiDB-lite"/>
    </source>
</evidence>
<comment type="caution">
    <text evidence="2">The sequence shown here is derived from an EMBL/GenBank/DDBJ whole genome shotgun (WGS) entry which is preliminary data.</text>
</comment>
<sequence>MARRGKTAAKSNPSRSDCSSTSNSLSRRPSSGDVKTDLLQALSAIADQHDDAGSIPLAAALQADLKDVLRRWKQEHASDLQKNDKYVYPLGGRYDAGESSIENVARSSSDPRIDISLEVGNLSGADEAVVRALQSICNELGFTIFLASVERARKTLDEEVLDEAVRLVRVFLLDGGRVAEHVVLSPNEILGYDTLQDDKPDANEHEVFKCGSRLDIETDEWWRRTASARAFV</sequence>
<gene>
    <name evidence="2" type="ORF">DIS24_g1327</name>
</gene>
<feature type="compositionally biased region" description="Low complexity" evidence="1">
    <location>
        <begin position="11"/>
        <end position="31"/>
    </location>
</feature>
<evidence type="ECO:0000313" key="2">
    <source>
        <dbReference type="EMBL" id="KAK0663265.1"/>
    </source>
</evidence>
<dbReference type="EMBL" id="JAUJDW010000004">
    <property type="protein sequence ID" value="KAK0663265.1"/>
    <property type="molecule type" value="Genomic_DNA"/>
</dbReference>
<dbReference type="Proteomes" id="UP001175001">
    <property type="component" value="Unassembled WGS sequence"/>
</dbReference>